<accession>A0A4Q9L7N2</accession>
<comment type="caution">
    <text evidence="1">The sequence shown here is derived from an EMBL/GenBank/DDBJ whole genome shotgun (WGS) entry which is preliminary data.</text>
</comment>
<evidence type="ECO:0000313" key="2">
    <source>
        <dbReference type="Proteomes" id="UP000292362"/>
    </source>
</evidence>
<dbReference type="VEuPathDB" id="MicrosporidiaDB:CWI37_0329p0010"/>
<protein>
    <submittedName>
        <fullName evidence="1">Uncharacterized protein</fullName>
    </submittedName>
</protein>
<dbReference type="EMBL" id="PITJ01000329">
    <property type="protein sequence ID" value="TBU03235.1"/>
    <property type="molecule type" value="Genomic_DNA"/>
</dbReference>
<reference evidence="1 2" key="1">
    <citation type="submission" date="2017-12" db="EMBL/GenBank/DDBJ databases">
        <authorList>
            <person name="Pombert J.-F."/>
            <person name="Haag K.L."/>
            <person name="Ebert D."/>
        </authorList>
    </citation>
    <scope>NUCLEOTIDE SEQUENCE [LARGE SCALE GENOMIC DNA]</scope>
    <source>
        <strain evidence="1">FI-OER-3-3</strain>
    </source>
</reference>
<proteinExistence type="predicted"/>
<gene>
    <name evidence="1" type="ORF">CWI37_0329p0010</name>
</gene>
<name>A0A4Q9L7N2_9MICR</name>
<evidence type="ECO:0000313" key="1">
    <source>
        <dbReference type="EMBL" id="TBU03235.1"/>
    </source>
</evidence>
<dbReference type="Proteomes" id="UP000292362">
    <property type="component" value="Unassembled WGS sequence"/>
</dbReference>
<sequence>MSYKDIEIKRLYQKIKGVIKIKNRINISFKTGIRDEDGVEHLKTKNITLPISIGGTTIKELTININKESNLEEETITVKEIEGNL</sequence>
<dbReference type="AlphaFoldDB" id="A0A4Q9L7N2"/>
<organism evidence="1 2">
    <name type="scientific">Hamiltosporidium tvaerminnensis</name>
    <dbReference type="NCBI Taxonomy" id="1176355"/>
    <lineage>
        <taxon>Eukaryota</taxon>
        <taxon>Fungi</taxon>
        <taxon>Fungi incertae sedis</taxon>
        <taxon>Microsporidia</taxon>
        <taxon>Dubosqiidae</taxon>
        <taxon>Hamiltosporidium</taxon>
    </lineage>
</organism>